<organism evidence="6 7">
    <name type="scientific">Mycolicibacterium elephantis DSM 44368</name>
    <dbReference type="NCBI Taxonomy" id="1335622"/>
    <lineage>
        <taxon>Bacteria</taxon>
        <taxon>Bacillati</taxon>
        <taxon>Actinomycetota</taxon>
        <taxon>Actinomycetes</taxon>
        <taxon>Mycobacteriales</taxon>
        <taxon>Mycobacteriaceae</taxon>
        <taxon>Mycolicibacterium</taxon>
    </lineage>
</organism>
<dbReference type="InterPro" id="IPR006089">
    <property type="entry name" value="Acyl-CoA_DH_CS"/>
</dbReference>
<dbReference type="InterPro" id="IPR009075">
    <property type="entry name" value="AcylCo_DH/oxidase_C"/>
</dbReference>
<dbReference type="InterPro" id="IPR050741">
    <property type="entry name" value="Acyl-CoA_dehydrogenase"/>
</dbReference>
<dbReference type="GO" id="GO:0003995">
    <property type="term" value="F:acyl-CoA dehydrogenase activity"/>
    <property type="evidence" value="ECO:0007669"/>
    <property type="project" value="InterPro"/>
</dbReference>
<accession>A0A439DRK1</accession>
<evidence type="ECO:0000256" key="1">
    <source>
        <dbReference type="ARBA" id="ARBA00009347"/>
    </source>
</evidence>
<dbReference type="Gene3D" id="1.20.140.10">
    <property type="entry name" value="Butyryl-CoA Dehydrogenase, subunit A, domain 3"/>
    <property type="match status" value="1"/>
</dbReference>
<reference evidence="6 7" key="1">
    <citation type="submission" date="2013-06" db="EMBL/GenBank/DDBJ databases">
        <title>The draft sequence of the Mycobacterium elephantis genome.</title>
        <authorList>
            <person name="Pettersson F.B."/>
            <person name="Das S."/>
            <person name="Dasgupta S."/>
            <person name="Bhattacharya A."/>
            <person name="Kirsebom L.A."/>
        </authorList>
    </citation>
    <scope>NUCLEOTIDE SEQUENCE [LARGE SCALE GENOMIC DNA]</scope>
    <source>
        <strain evidence="6 7">DSM 44368</strain>
    </source>
</reference>
<dbReference type="PANTHER" id="PTHR48083">
    <property type="entry name" value="MEDIUM-CHAIN SPECIFIC ACYL-COA DEHYDROGENASE, MITOCHONDRIAL-RELATED"/>
    <property type="match status" value="1"/>
</dbReference>
<feature type="domain" description="Acyl-CoA dehydrogenase/oxidase C-terminal" evidence="5">
    <location>
        <begin position="242"/>
        <end position="367"/>
    </location>
</feature>
<dbReference type="EMBL" id="ATDN01000023">
    <property type="protein sequence ID" value="RWA18831.1"/>
    <property type="molecule type" value="Genomic_DNA"/>
</dbReference>
<keyword evidence="4" id="KW-0560">Oxidoreductase</keyword>
<dbReference type="InterPro" id="IPR036250">
    <property type="entry name" value="AcylCo_DH-like_C"/>
</dbReference>
<proteinExistence type="inferred from homology"/>
<evidence type="ECO:0000313" key="6">
    <source>
        <dbReference type="EMBL" id="RWA18831.1"/>
    </source>
</evidence>
<dbReference type="InterPro" id="IPR046373">
    <property type="entry name" value="Acyl-CoA_Oxase/DH_mid-dom_sf"/>
</dbReference>
<dbReference type="SUPFAM" id="SSF47203">
    <property type="entry name" value="Acyl-CoA dehydrogenase C-terminal domain-like"/>
    <property type="match status" value="1"/>
</dbReference>
<evidence type="ECO:0000313" key="7">
    <source>
        <dbReference type="Proteomes" id="UP000287177"/>
    </source>
</evidence>
<keyword evidence="3" id="KW-0274">FAD</keyword>
<dbReference type="InterPro" id="IPR009100">
    <property type="entry name" value="AcylCoA_DH/oxidase_NM_dom_sf"/>
</dbReference>
<name>A0A439DRK1_9MYCO</name>
<dbReference type="GO" id="GO:0005737">
    <property type="term" value="C:cytoplasm"/>
    <property type="evidence" value="ECO:0007669"/>
    <property type="project" value="TreeGrafter"/>
</dbReference>
<evidence type="ECO:0000256" key="2">
    <source>
        <dbReference type="ARBA" id="ARBA00022630"/>
    </source>
</evidence>
<dbReference type="PROSITE" id="PS00073">
    <property type="entry name" value="ACYL_COA_DH_2"/>
    <property type="match status" value="1"/>
</dbReference>
<comment type="similarity">
    <text evidence="1">Belongs to the acyl-CoA dehydrogenase family.</text>
</comment>
<evidence type="ECO:0000259" key="5">
    <source>
        <dbReference type="Pfam" id="PF00441"/>
    </source>
</evidence>
<protein>
    <recommendedName>
        <fullName evidence="5">Acyl-CoA dehydrogenase/oxidase C-terminal domain-containing protein</fullName>
    </recommendedName>
</protein>
<dbReference type="AlphaFoldDB" id="A0A439DRK1"/>
<comment type="caution">
    <text evidence="6">The sequence shown here is derived from an EMBL/GenBank/DDBJ whole genome shotgun (WGS) entry which is preliminary data.</text>
</comment>
<keyword evidence="2" id="KW-0285">Flavoprotein</keyword>
<dbReference type="Pfam" id="PF00441">
    <property type="entry name" value="Acyl-CoA_dh_1"/>
    <property type="match status" value="1"/>
</dbReference>
<dbReference type="Proteomes" id="UP000287177">
    <property type="component" value="Unassembled WGS sequence"/>
</dbReference>
<dbReference type="Gene3D" id="2.40.110.10">
    <property type="entry name" value="Butyryl-CoA Dehydrogenase, subunit A, domain 2"/>
    <property type="match status" value="1"/>
</dbReference>
<evidence type="ECO:0000256" key="4">
    <source>
        <dbReference type="ARBA" id="ARBA00023002"/>
    </source>
</evidence>
<dbReference type="GO" id="GO:0033539">
    <property type="term" value="P:fatty acid beta-oxidation using acyl-CoA dehydrogenase"/>
    <property type="evidence" value="ECO:0007669"/>
    <property type="project" value="TreeGrafter"/>
</dbReference>
<sequence>MTAVDDTDLLLDTVERFGAKARQRLFAEESPDGDLAAVEPLLADAAALGLLADTEPDTGRWGVWGQHIETDGAATSLDILRRLGHVCAGLATAIHAQGVAVVLAGAGATPPFGTGDDARLAAAFGPPVGIALDPRAFGDGLMLRDQVLSGTARFALVPQRADALVLAARTGPATDDTWAVVVVPTDLDGVRLLPTGTRIGLRACGVADVHAEQVRLDDAHVRATGPAAERQLQRAVACDWLGQAAIALGAAEHAVTDATQYALTRIQGGAPIIEHAAVKLLLGRAEHDTAVLADVLRRHATTPVTDLDPTELLRWAADARLAAGEHAARAVTDALQTLGGYGYMDEYGLSKRLRDLTALRAMHGGPDQLLLLRHSLGGAR</sequence>
<evidence type="ECO:0000256" key="3">
    <source>
        <dbReference type="ARBA" id="ARBA00022827"/>
    </source>
</evidence>
<dbReference type="PANTHER" id="PTHR48083:SF2">
    <property type="entry name" value="MEDIUM-CHAIN SPECIFIC ACYL-COA DEHYDROGENASE, MITOCHONDRIAL"/>
    <property type="match status" value="1"/>
</dbReference>
<keyword evidence="7" id="KW-1185">Reference proteome</keyword>
<gene>
    <name evidence="6" type="ORF">MELE44368_04125</name>
</gene>
<dbReference type="RefSeq" id="WP_164890128.1">
    <property type="nucleotide sequence ID" value="NZ_ATDN01000023.1"/>
</dbReference>
<dbReference type="SUPFAM" id="SSF56645">
    <property type="entry name" value="Acyl-CoA dehydrogenase NM domain-like"/>
    <property type="match status" value="1"/>
</dbReference>